<dbReference type="InterPro" id="IPR013766">
    <property type="entry name" value="Thioredoxin_domain"/>
</dbReference>
<dbReference type="Pfam" id="PF00085">
    <property type="entry name" value="Thioredoxin"/>
    <property type="match status" value="1"/>
</dbReference>
<dbReference type="InterPro" id="IPR036249">
    <property type="entry name" value="Thioredoxin-like_sf"/>
</dbReference>
<evidence type="ECO:0000259" key="1">
    <source>
        <dbReference type="PROSITE" id="PS51352"/>
    </source>
</evidence>
<feature type="domain" description="Thioredoxin" evidence="1">
    <location>
        <begin position="1"/>
        <end position="114"/>
    </location>
</feature>
<sequence length="114" mass="12989">MKMLDSQNDFETMWLADPNAVAIDGMRKSDKTFLIYFTANWCGYCKRINLAEVDKAAAAKGLTLWKCEHTVNDYTAGFCGVRGFPTFMAFRPKKVVDQLQSSSTEEICRWIESL</sequence>
<dbReference type="SUPFAM" id="SSF52833">
    <property type="entry name" value="Thioredoxin-like"/>
    <property type="match status" value="1"/>
</dbReference>
<dbReference type="Gene3D" id="3.40.30.10">
    <property type="entry name" value="Glutaredoxin"/>
    <property type="match status" value="1"/>
</dbReference>
<name>A0A6C0LPH6_9ZZZZ</name>
<proteinExistence type="predicted"/>
<protein>
    <recommendedName>
        <fullName evidence="1">Thioredoxin domain-containing protein</fullName>
    </recommendedName>
</protein>
<dbReference type="GO" id="GO:0015035">
    <property type="term" value="F:protein-disulfide reductase activity"/>
    <property type="evidence" value="ECO:0007669"/>
    <property type="project" value="TreeGrafter"/>
</dbReference>
<dbReference type="PRINTS" id="PR00421">
    <property type="entry name" value="THIOREDOXIN"/>
</dbReference>
<reference evidence="2" key="1">
    <citation type="journal article" date="2020" name="Nature">
        <title>Giant virus diversity and host interactions through global metagenomics.</title>
        <authorList>
            <person name="Schulz F."/>
            <person name="Roux S."/>
            <person name="Paez-Espino D."/>
            <person name="Jungbluth S."/>
            <person name="Walsh D.A."/>
            <person name="Denef V.J."/>
            <person name="McMahon K.D."/>
            <person name="Konstantinidis K.T."/>
            <person name="Eloe-Fadrosh E.A."/>
            <person name="Kyrpides N.C."/>
            <person name="Woyke T."/>
        </authorList>
    </citation>
    <scope>NUCLEOTIDE SEQUENCE</scope>
    <source>
        <strain evidence="2">GVMAG-M-3300027963-41</strain>
    </source>
</reference>
<dbReference type="PANTHER" id="PTHR45663">
    <property type="entry name" value="GEO12009P1"/>
    <property type="match status" value="1"/>
</dbReference>
<dbReference type="EMBL" id="MN740532">
    <property type="protein sequence ID" value="QHU31651.1"/>
    <property type="molecule type" value="Genomic_DNA"/>
</dbReference>
<dbReference type="PROSITE" id="PS51352">
    <property type="entry name" value="THIOREDOXIN_2"/>
    <property type="match status" value="1"/>
</dbReference>
<organism evidence="2">
    <name type="scientific">viral metagenome</name>
    <dbReference type="NCBI Taxonomy" id="1070528"/>
    <lineage>
        <taxon>unclassified sequences</taxon>
        <taxon>metagenomes</taxon>
        <taxon>organismal metagenomes</taxon>
    </lineage>
</organism>
<dbReference type="AlphaFoldDB" id="A0A6C0LPH6"/>
<evidence type="ECO:0000313" key="2">
    <source>
        <dbReference type="EMBL" id="QHU31651.1"/>
    </source>
</evidence>
<accession>A0A6C0LPH6</accession>
<dbReference type="CDD" id="cd02947">
    <property type="entry name" value="TRX_family"/>
    <property type="match status" value="1"/>
</dbReference>
<dbReference type="PANTHER" id="PTHR45663:SF11">
    <property type="entry name" value="GEO12009P1"/>
    <property type="match status" value="1"/>
</dbReference>
<dbReference type="GO" id="GO:0005737">
    <property type="term" value="C:cytoplasm"/>
    <property type="evidence" value="ECO:0007669"/>
    <property type="project" value="TreeGrafter"/>
</dbReference>